<accession>A0A921TEN2</accession>
<protein>
    <submittedName>
        <fullName evidence="1">Uncharacterized protein</fullName>
    </submittedName>
</protein>
<name>A0A921TEN2_9RHOB</name>
<dbReference type="Proteomes" id="UP000698242">
    <property type="component" value="Unassembled WGS sequence"/>
</dbReference>
<dbReference type="AlphaFoldDB" id="A0A921TEN2"/>
<evidence type="ECO:0000313" key="2">
    <source>
        <dbReference type="Proteomes" id="UP000698242"/>
    </source>
</evidence>
<comment type="caution">
    <text evidence="1">The sequence shown here is derived from an EMBL/GenBank/DDBJ whole genome shotgun (WGS) entry which is preliminary data.</text>
</comment>
<reference evidence="1" key="1">
    <citation type="submission" date="2013-03" db="EMBL/GenBank/DDBJ databases">
        <title>Genome Sequence of the Profundibacterium mesophilum strain KAUST100406-0324T from Red Sea, a novel genus in the family Rhodobacteraceae.</title>
        <authorList>
            <person name="Essack M."/>
            <person name="Alam I."/>
            <person name="Lafi F."/>
            <person name="Alawi W."/>
            <person name="Kamanu F."/>
            <person name="Al-Suwailem A."/>
            <person name="Lee O.O."/>
            <person name="Xu Y."/>
            <person name="Bajic V."/>
            <person name="Qian P.-Y."/>
            <person name="Archer J."/>
        </authorList>
    </citation>
    <scope>NUCLEOTIDE SEQUENCE</scope>
    <source>
        <strain evidence="1">KAUST100406-0324</strain>
    </source>
</reference>
<dbReference type="EMBL" id="APKE01000002">
    <property type="protein sequence ID" value="KAF0677476.1"/>
    <property type="molecule type" value="Genomic_DNA"/>
</dbReference>
<dbReference type="RefSeq" id="WP_159963640.1">
    <property type="nucleotide sequence ID" value="NZ_APKE01000002.1"/>
</dbReference>
<proteinExistence type="predicted"/>
<organism evidence="1 2">
    <name type="scientific">Profundibacterium mesophilum KAUST100406-0324</name>
    <dbReference type="NCBI Taxonomy" id="1037889"/>
    <lineage>
        <taxon>Bacteria</taxon>
        <taxon>Pseudomonadati</taxon>
        <taxon>Pseudomonadota</taxon>
        <taxon>Alphaproteobacteria</taxon>
        <taxon>Rhodobacterales</taxon>
        <taxon>Roseobacteraceae</taxon>
        <taxon>Profundibacterium</taxon>
    </lineage>
</organism>
<evidence type="ECO:0000313" key="1">
    <source>
        <dbReference type="EMBL" id="KAF0677476.1"/>
    </source>
</evidence>
<sequence length="59" mass="6562">MNPAWLLRMVRWARRPPSRKRVALMLAVAAIALAIAGLEAAGLWPEWATLDRGISRRGP</sequence>
<gene>
    <name evidence="1" type="ORF">PMES_00169</name>
</gene>
<keyword evidence="2" id="KW-1185">Reference proteome</keyword>